<keyword evidence="6" id="KW-1185">Reference proteome</keyword>
<organism evidence="5 6">
    <name type="scientific">Tamaricihabitans halophyticus</name>
    <dbReference type="NCBI Taxonomy" id="1262583"/>
    <lineage>
        <taxon>Bacteria</taxon>
        <taxon>Bacillati</taxon>
        <taxon>Actinomycetota</taxon>
        <taxon>Actinomycetes</taxon>
        <taxon>Pseudonocardiales</taxon>
        <taxon>Pseudonocardiaceae</taxon>
        <taxon>Tamaricihabitans</taxon>
    </lineage>
</organism>
<dbReference type="InterPro" id="IPR002821">
    <property type="entry name" value="Hydantoinase_A"/>
</dbReference>
<dbReference type="Gene3D" id="3.30.420.40">
    <property type="match status" value="1"/>
</dbReference>
<feature type="region of interest" description="Disordered" evidence="1">
    <location>
        <begin position="630"/>
        <end position="658"/>
    </location>
</feature>
<dbReference type="GO" id="GO:0017168">
    <property type="term" value="F:5-oxoprolinase (ATP-hydrolyzing) activity"/>
    <property type="evidence" value="ECO:0007669"/>
    <property type="project" value="TreeGrafter"/>
</dbReference>
<evidence type="ECO:0000259" key="3">
    <source>
        <dbReference type="Pfam" id="PF05378"/>
    </source>
</evidence>
<dbReference type="Pfam" id="PF19278">
    <property type="entry name" value="Hydant_A_C"/>
    <property type="match status" value="1"/>
</dbReference>
<reference evidence="5 6" key="1">
    <citation type="submission" date="2019-03" db="EMBL/GenBank/DDBJ databases">
        <title>Genomic Encyclopedia of Type Strains, Phase IV (KMG-IV): sequencing the most valuable type-strain genomes for metagenomic binning, comparative biology and taxonomic classification.</title>
        <authorList>
            <person name="Goeker M."/>
        </authorList>
    </citation>
    <scope>NUCLEOTIDE SEQUENCE [LARGE SCALE GENOMIC DNA]</scope>
    <source>
        <strain evidence="5 6">DSM 45765</strain>
    </source>
</reference>
<comment type="caution">
    <text evidence="5">The sequence shown here is derived from an EMBL/GenBank/DDBJ whole genome shotgun (WGS) entry which is preliminary data.</text>
</comment>
<proteinExistence type="predicted"/>
<name>A0A4R2QDU9_9PSEU</name>
<evidence type="ECO:0000313" key="6">
    <source>
        <dbReference type="Proteomes" id="UP000294911"/>
    </source>
</evidence>
<evidence type="ECO:0000259" key="2">
    <source>
        <dbReference type="Pfam" id="PF01968"/>
    </source>
</evidence>
<dbReference type="Pfam" id="PF01968">
    <property type="entry name" value="Hydantoinase_A"/>
    <property type="match status" value="1"/>
</dbReference>
<protein>
    <submittedName>
        <fullName evidence="5">N-methylhydantoinase A</fullName>
    </submittedName>
</protein>
<dbReference type="GO" id="GO:0006749">
    <property type="term" value="P:glutathione metabolic process"/>
    <property type="evidence" value="ECO:0007669"/>
    <property type="project" value="TreeGrafter"/>
</dbReference>
<dbReference type="Pfam" id="PF05378">
    <property type="entry name" value="Hydant_A_N"/>
    <property type="match status" value="1"/>
</dbReference>
<gene>
    <name evidence="5" type="ORF">EV191_11237</name>
</gene>
<dbReference type="GO" id="GO:0005829">
    <property type="term" value="C:cytosol"/>
    <property type="evidence" value="ECO:0007669"/>
    <property type="project" value="TreeGrafter"/>
</dbReference>
<evidence type="ECO:0000256" key="1">
    <source>
        <dbReference type="SAM" id="MobiDB-lite"/>
    </source>
</evidence>
<feature type="domain" description="Acetophenone carboxylase-like C-terminal" evidence="4">
    <location>
        <begin position="542"/>
        <end position="704"/>
    </location>
</feature>
<dbReference type="InterPro" id="IPR043129">
    <property type="entry name" value="ATPase_NBD"/>
</dbReference>
<dbReference type="AlphaFoldDB" id="A0A4R2QDU9"/>
<dbReference type="PANTHER" id="PTHR11365:SF23">
    <property type="entry name" value="HYPOTHETICAL 5-OXOPROLINASE (EUROFUNG)-RELATED"/>
    <property type="match status" value="1"/>
</dbReference>
<dbReference type="InterPro" id="IPR049517">
    <property type="entry name" value="ACX-like_C"/>
</dbReference>
<sequence length="723" mass="76966">MAALLGIGSSSYGPLTEVILSASRELRIGIDIGGTFTDICILEHDGIVAVGKALTTHAEPAAGVQAVLRDTLAEHGLDAADVATVVHGTTLVTNALIERRGAHTALITTEGFRDVVEMAREHRYELYDLDLELPRPLVPRWRRFGVPERILADGSVAQPLDEERLRMLAGELAAEGVEAVAVCFLHSHVNDAHEQAAKRVLQQVAPGLRVALSSHVNPEIREYERASTTLANVYVQGLAEDYLADLRVRLRELGLRHDPLIMLSNGGVAAIEVARRFPIRMLESGPAGGALGAVAFGKANVVPDQLAFDMGGTTAKLCIVERDRPLITHTFEVDRVYRLRAGSGLPVRAPVIDMIEIGAGGGSIARLNSLGLVTVGPESAGSEPGPVSYQRGGTQCTVTDADLVLGYLDPERFLGGAMRLDIDAATAAIRQQLAEPMGIEVAEAAWGVHATVNENMANAARVHAIERGQDPAKLPMFVSGGNGPLHGPGVAQALGCPGLIAPPAAGVLSSLGFLSAPMSIDLVRSKHAELHEVRLDVASELFAAMAGEGAKLLADSGVPEADIQFERSLEMRFVGQGNEIEVPVPEVDTNWRARVTEVFAEQYAHRFGTVAPAGVAVEILSWRLTARGPDPKSRLRQRAQQAGSDSVRGSRQAYFPQSGGYLSTPVHDRYLLAPGSTLRGPALIEERESTLVLPPGAECRVAEDGSIHVEFATRQGASGEEHQ</sequence>
<accession>A0A4R2QDU9</accession>
<dbReference type="EMBL" id="SLXQ01000012">
    <property type="protein sequence ID" value="TCP47243.1"/>
    <property type="molecule type" value="Genomic_DNA"/>
</dbReference>
<dbReference type="InterPro" id="IPR008040">
    <property type="entry name" value="Hydant_A_N"/>
</dbReference>
<evidence type="ECO:0000313" key="5">
    <source>
        <dbReference type="EMBL" id="TCP47243.1"/>
    </source>
</evidence>
<dbReference type="SUPFAM" id="SSF53067">
    <property type="entry name" value="Actin-like ATPase domain"/>
    <property type="match status" value="1"/>
</dbReference>
<feature type="domain" description="Hydantoinase A/oxoprolinase" evidence="2">
    <location>
        <begin position="225"/>
        <end position="518"/>
    </location>
</feature>
<evidence type="ECO:0000259" key="4">
    <source>
        <dbReference type="Pfam" id="PF19278"/>
    </source>
</evidence>
<dbReference type="Proteomes" id="UP000294911">
    <property type="component" value="Unassembled WGS sequence"/>
</dbReference>
<feature type="domain" description="Hydantoinase/oxoprolinase N-terminal" evidence="3">
    <location>
        <begin position="27"/>
        <end position="203"/>
    </location>
</feature>
<feature type="compositionally biased region" description="Polar residues" evidence="1">
    <location>
        <begin position="638"/>
        <end position="649"/>
    </location>
</feature>
<dbReference type="InterPro" id="IPR045079">
    <property type="entry name" value="Oxoprolinase-like"/>
</dbReference>
<dbReference type="PANTHER" id="PTHR11365">
    <property type="entry name" value="5-OXOPROLINASE RELATED"/>
    <property type="match status" value="1"/>
</dbReference>